<gene>
    <name evidence="2" type="ORF">B0T24DRAFT_292989</name>
</gene>
<feature type="chain" id="PRO_5042274620" description="Secreted protein" evidence="1">
    <location>
        <begin position="26"/>
        <end position="215"/>
    </location>
</feature>
<feature type="signal peptide" evidence="1">
    <location>
        <begin position="1"/>
        <end position="25"/>
    </location>
</feature>
<organism evidence="2 3">
    <name type="scientific">Lasiosphaeria ovina</name>
    <dbReference type="NCBI Taxonomy" id="92902"/>
    <lineage>
        <taxon>Eukaryota</taxon>
        <taxon>Fungi</taxon>
        <taxon>Dikarya</taxon>
        <taxon>Ascomycota</taxon>
        <taxon>Pezizomycotina</taxon>
        <taxon>Sordariomycetes</taxon>
        <taxon>Sordariomycetidae</taxon>
        <taxon>Sordariales</taxon>
        <taxon>Lasiosphaeriaceae</taxon>
        <taxon>Lasiosphaeria</taxon>
    </lineage>
</organism>
<reference evidence="2" key="2">
    <citation type="submission" date="2023-06" db="EMBL/GenBank/DDBJ databases">
        <authorList>
            <consortium name="Lawrence Berkeley National Laboratory"/>
            <person name="Haridas S."/>
            <person name="Hensen N."/>
            <person name="Bonometti L."/>
            <person name="Westerberg I."/>
            <person name="Brannstrom I.O."/>
            <person name="Guillou S."/>
            <person name="Cros-Aarteil S."/>
            <person name="Calhoun S."/>
            <person name="Kuo A."/>
            <person name="Mondo S."/>
            <person name="Pangilinan J."/>
            <person name="Riley R."/>
            <person name="Labutti K."/>
            <person name="Andreopoulos B."/>
            <person name="Lipzen A."/>
            <person name="Chen C."/>
            <person name="Yanf M."/>
            <person name="Daum C."/>
            <person name="Ng V."/>
            <person name="Clum A."/>
            <person name="Steindorff A."/>
            <person name="Ohm R."/>
            <person name="Martin F."/>
            <person name="Silar P."/>
            <person name="Natvig D."/>
            <person name="Lalanne C."/>
            <person name="Gautier V."/>
            <person name="Ament-Velasquez S.L."/>
            <person name="Kruys A."/>
            <person name="Hutchinson M.I."/>
            <person name="Powell A.J."/>
            <person name="Barry K."/>
            <person name="Miller A.N."/>
            <person name="Grigoriev I.V."/>
            <person name="Debuchy R."/>
            <person name="Gladieux P."/>
            <person name="Thoren M.H."/>
            <person name="Johannesson H."/>
        </authorList>
    </citation>
    <scope>NUCLEOTIDE SEQUENCE</scope>
    <source>
        <strain evidence="2">CBS 958.72</strain>
    </source>
</reference>
<dbReference type="EMBL" id="JAULSN010000004">
    <property type="protein sequence ID" value="KAK3374381.1"/>
    <property type="molecule type" value="Genomic_DNA"/>
</dbReference>
<sequence length="215" mass="23061">MLQGSMTCQSAALLLLSCFSGPVDRSRHEGRGQTAPHWLCAPDVSRGSLETGQPYHGYHHPGRTHAGTTTGVLTTSISHHLPLCADSAVRIRPYGCGHGWAGCLTFSAAVRSIAIAVNAHRHPPKRSLPLADPGRDFGCAAGVSRDWAFGGPRIRLERRCTGQDGTGPGHGLTTCPTPRHGYLACRLAEIESLQPRDRNGLLPRLGRRGIWNQLG</sequence>
<keyword evidence="1" id="KW-0732">Signal</keyword>
<keyword evidence="3" id="KW-1185">Reference proteome</keyword>
<accession>A0AAE0N881</accession>
<evidence type="ECO:0008006" key="4">
    <source>
        <dbReference type="Google" id="ProtNLM"/>
    </source>
</evidence>
<proteinExistence type="predicted"/>
<comment type="caution">
    <text evidence="2">The sequence shown here is derived from an EMBL/GenBank/DDBJ whole genome shotgun (WGS) entry which is preliminary data.</text>
</comment>
<evidence type="ECO:0000256" key="1">
    <source>
        <dbReference type="SAM" id="SignalP"/>
    </source>
</evidence>
<dbReference type="AlphaFoldDB" id="A0AAE0N881"/>
<evidence type="ECO:0000313" key="2">
    <source>
        <dbReference type="EMBL" id="KAK3374381.1"/>
    </source>
</evidence>
<evidence type="ECO:0000313" key="3">
    <source>
        <dbReference type="Proteomes" id="UP001287356"/>
    </source>
</evidence>
<reference evidence="2" key="1">
    <citation type="journal article" date="2023" name="Mol. Phylogenet. Evol.">
        <title>Genome-scale phylogeny and comparative genomics of the fungal order Sordariales.</title>
        <authorList>
            <person name="Hensen N."/>
            <person name="Bonometti L."/>
            <person name="Westerberg I."/>
            <person name="Brannstrom I.O."/>
            <person name="Guillou S."/>
            <person name="Cros-Aarteil S."/>
            <person name="Calhoun S."/>
            <person name="Haridas S."/>
            <person name="Kuo A."/>
            <person name="Mondo S."/>
            <person name="Pangilinan J."/>
            <person name="Riley R."/>
            <person name="LaButti K."/>
            <person name="Andreopoulos B."/>
            <person name="Lipzen A."/>
            <person name="Chen C."/>
            <person name="Yan M."/>
            <person name="Daum C."/>
            <person name="Ng V."/>
            <person name="Clum A."/>
            <person name="Steindorff A."/>
            <person name="Ohm R.A."/>
            <person name="Martin F."/>
            <person name="Silar P."/>
            <person name="Natvig D.O."/>
            <person name="Lalanne C."/>
            <person name="Gautier V."/>
            <person name="Ament-Velasquez S.L."/>
            <person name="Kruys A."/>
            <person name="Hutchinson M.I."/>
            <person name="Powell A.J."/>
            <person name="Barry K."/>
            <person name="Miller A.N."/>
            <person name="Grigoriev I.V."/>
            <person name="Debuchy R."/>
            <person name="Gladieux P."/>
            <person name="Hiltunen Thoren M."/>
            <person name="Johannesson H."/>
        </authorList>
    </citation>
    <scope>NUCLEOTIDE SEQUENCE</scope>
    <source>
        <strain evidence="2">CBS 958.72</strain>
    </source>
</reference>
<protein>
    <recommendedName>
        <fullName evidence="4">Secreted protein</fullName>
    </recommendedName>
</protein>
<name>A0AAE0N881_9PEZI</name>
<dbReference type="Proteomes" id="UP001287356">
    <property type="component" value="Unassembled WGS sequence"/>
</dbReference>